<dbReference type="EMBL" id="DYUD01000013">
    <property type="protein sequence ID" value="HJG88625.1"/>
    <property type="molecule type" value="Genomic_DNA"/>
</dbReference>
<gene>
    <name evidence="2" type="ORF">K8U91_04000</name>
</gene>
<evidence type="ECO:0000313" key="3">
    <source>
        <dbReference type="Proteomes" id="UP000757103"/>
    </source>
</evidence>
<feature type="chain" id="PRO_5037851249" description="DUF5074 domain-containing protein" evidence="1">
    <location>
        <begin position="24"/>
        <end position="484"/>
    </location>
</feature>
<dbReference type="Gene3D" id="2.130.10.10">
    <property type="entry name" value="YVTN repeat-like/Quinoprotein amine dehydrogenase"/>
    <property type="match status" value="1"/>
</dbReference>
<proteinExistence type="predicted"/>
<comment type="caution">
    <text evidence="2">The sequence shown here is derived from an EMBL/GenBank/DDBJ whole genome shotgun (WGS) entry which is preliminary data.</text>
</comment>
<sequence>MKMKRMWGLLLVAVALVMGGCTKENDEPAPAPTFAWTTDMTADTPVFVVPDTKVEMAYAAEHVQTVTVEALPSGWSVSVDQNARKIELSATADATTNATLKLTVAGAGEQTLSQSVKLYCLNNFDNPAGVFVLNEGNMTTENGSLTWISPEGYVLADAYKAVNGTELGNVAQDMAFYGGKIYIISQNGNKNPNGTVFENDGMLVVADAHTLKRTAAFTNDDLEGLDWPTHIAVLDEQHLYIRDNAGIYRFDPTTKALTFVSGSDGAPKSRFVTMDGKAYTFKSGYFSKLLELSTESDAVKSISFPYSVPCMINRVLGIQGADDGRMWVMTSTSTTVGSGQIAIGKFNLTDRTMIQRRIGVEPGVGSSGEAFAAYGNNLYYADGVTLYCLPFDESEDLKADSGLEAEQWLVDLSGLDKNAGIRYNGLGVHPRSGRVYINTIKSYALFGQNQIWGFDFDTSAEAPAVKYENYTHFPAGFYFPVGRQ</sequence>
<dbReference type="Pfam" id="PF16819">
    <property type="entry name" value="DUF5074"/>
    <property type="match status" value="1"/>
</dbReference>
<organism evidence="2 3">
    <name type="scientific">Barnesiella viscericola</name>
    <dbReference type="NCBI Taxonomy" id="397865"/>
    <lineage>
        <taxon>Bacteria</taxon>
        <taxon>Pseudomonadati</taxon>
        <taxon>Bacteroidota</taxon>
        <taxon>Bacteroidia</taxon>
        <taxon>Bacteroidales</taxon>
        <taxon>Barnesiellaceae</taxon>
        <taxon>Barnesiella</taxon>
    </lineage>
</organism>
<dbReference type="Proteomes" id="UP000757103">
    <property type="component" value="Unassembled WGS sequence"/>
</dbReference>
<reference evidence="2" key="1">
    <citation type="journal article" date="2021" name="PeerJ">
        <title>Extensive microbial diversity within the chicken gut microbiome revealed by metagenomics and culture.</title>
        <authorList>
            <person name="Gilroy R."/>
            <person name="Ravi A."/>
            <person name="Getino M."/>
            <person name="Pursley I."/>
            <person name="Horton D.L."/>
            <person name="Alikhan N.F."/>
            <person name="Baker D."/>
            <person name="Gharbi K."/>
            <person name="Hall N."/>
            <person name="Watson M."/>
            <person name="Adriaenssens E.M."/>
            <person name="Foster-Nyarko E."/>
            <person name="Jarju S."/>
            <person name="Secka A."/>
            <person name="Antonio M."/>
            <person name="Oren A."/>
            <person name="Chaudhuri R.R."/>
            <person name="La Ragione R."/>
            <person name="Hildebrand F."/>
            <person name="Pallen M.J."/>
        </authorList>
    </citation>
    <scope>NUCLEOTIDE SEQUENCE</scope>
    <source>
        <strain evidence="2">CHK121-7720</strain>
    </source>
</reference>
<dbReference type="InterPro" id="IPR015943">
    <property type="entry name" value="WD40/YVTN_repeat-like_dom_sf"/>
</dbReference>
<dbReference type="SUPFAM" id="SSF63829">
    <property type="entry name" value="Calcium-dependent phosphotriesterase"/>
    <property type="match status" value="1"/>
</dbReference>
<name>A0A921SU61_9BACT</name>
<feature type="signal peptide" evidence="1">
    <location>
        <begin position="1"/>
        <end position="23"/>
    </location>
</feature>
<dbReference type="RefSeq" id="WP_273305678.1">
    <property type="nucleotide sequence ID" value="NZ_DYUD01000013.1"/>
</dbReference>
<keyword evidence="1" id="KW-0732">Signal</keyword>
<dbReference type="InterPro" id="IPR031815">
    <property type="entry name" value="DUF5074"/>
</dbReference>
<dbReference type="PROSITE" id="PS51257">
    <property type="entry name" value="PROKAR_LIPOPROTEIN"/>
    <property type="match status" value="1"/>
</dbReference>
<accession>A0A921SU61</accession>
<evidence type="ECO:0000313" key="2">
    <source>
        <dbReference type="EMBL" id="HJG88625.1"/>
    </source>
</evidence>
<protein>
    <recommendedName>
        <fullName evidence="4">DUF5074 domain-containing protein</fullName>
    </recommendedName>
</protein>
<reference evidence="2" key="2">
    <citation type="submission" date="2021-09" db="EMBL/GenBank/DDBJ databases">
        <authorList>
            <person name="Gilroy R."/>
        </authorList>
    </citation>
    <scope>NUCLEOTIDE SEQUENCE</scope>
    <source>
        <strain evidence="2">CHK121-7720</strain>
    </source>
</reference>
<dbReference type="AlphaFoldDB" id="A0A921SU61"/>
<evidence type="ECO:0008006" key="4">
    <source>
        <dbReference type="Google" id="ProtNLM"/>
    </source>
</evidence>
<evidence type="ECO:0000256" key="1">
    <source>
        <dbReference type="SAM" id="SignalP"/>
    </source>
</evidence>